<name>A0A4Y2WQ36_ARAVE</name>
<dbReference type="Proteomes" id="UP000499080">
    <property type="component" value="Unassembled WGS sequence"/>
</dbReference>
<evidence type="ECO:0000313" key="1">
    <source>
        <dbReference type="EMBL" id="GBO38826.1"/>
    </source>
</evidence>
<keyword evidence="2" id="KW-1185">Reference proteome</keyword>
<organism evidence="1 2">
    <name type="scientific">Araneus ventricosus</name>
    <name type="common">Orbweaver spider</name>
    <name type="synonym">Epeira ventricosa</name>
    <dbReference type="NCBI Taxonomy" id="182803"/>
    <lineage>
        <taxon>Eukaryota</taxon>
        <taxon>Metazoa</taxon>
        <taxon>Ecdysozoa</taxon>
        <taxon>Arthropoda</taxon>
        <taxon>Chelicerata</taxon>
        <taxon>Arachnida</taxon>
        <taxon>Araneae</taxon>
        <taxon>Araneomorphae</taxon>
        <taxon>Entelegynae</taxon>
        <taxon>Araneoidea</taxon>
        <taxon>Araneidae</taxon>
        <taxon>Araneus</taxon>
    </lineage>
</organism>
<accession>A0A4Y2WQ36</accession>
<gene>
    <name evidence="1" type="ORF">AVEN_11076_1</name>
</gene>
<evidence type="ECO:0000313" key="2">
    <source>
        <dbReference type="Proteomes" id="UP000499080"/>
    </source>
</evidence>
<proteinExistence type="predicted"/>
<protein>
    <submittedName>
        <fullName evidence="1">Uncharacterized protein</fullName>
    </submittedName>
</protein>
<sequence>MRSSEKQLPHQQSETGVGVLTTIIDHGPTLVKEHSKINHWPSWEGLKEKLGISLHRVPMVLEFHLPYSKPWKSI</sequence>
<comment type="caution">
    <text evidence="1">The sequence shown here is derived from an EMBL/GenBank/DDBJ whole genome shotgun (WGS) entry which is preliminary data.</text>
</comment>
<reference evidence="1 2" key="1">
    <citation type="journal article" date="2019" name="Sci. Rep.">
        <title>Orb-weaving spider Araneus ventricosus genome elucidates the spidroin gene catalogue.</title>
        <authorList>
            <person name="Kono N."/>
            <person name="Nakamura H."/>
            <person name="Ohtoshi R."/>
            <person name="Moran D.A.P."/>
            <person name="Shinohara A."/>
            <person name="Yoshida Y."/>
            <person name="Fujiwara M."/>
            <person name="Mori M."/>
            <person name="Tomita M."/>
            <person name="Arakawa K."/>
        </authorList>
    </citation>
    <scope>NUCLEOTIDE SEQUENCE [LARGE SCALE GENOMIC DNA]</scope>
</reference>
<dbReference type="AlphaFoldDB" id="A0A4Y2WQ36"/>
<dbReference type="EMBL" id="BGPR01063658">
    <property type="protein sequence ID" value="GBO38826.1"/>
    <property type="molecule type" value="Genomic_DNA"/>
</dbReference>